<dbReference type="EMBL" id="LQYY01000001">
    <property type="protein sequence ID" value="KYD35396.1"/>
    <property type="molecule type" value="Genomic_DNA"/>
</dbReference>
<dbReference type="Proteomes" id="UP000075517">
    <property type="component" value="Unassembled WGS sequence"/>
</dbReference>
<evidence type="ECO:0000256" key="1">
    <source>
        <dbReference type="SAM" id="MobiDB-lite"/>
    </source>
</evidence>
<protein>
    <submittedName>
        <fullName evidence="2">Uncharacterized protein</fullName>
    </submittedName>
</protein>
<proteinExistence type="predicted"/>
<gene>
    <name evidence="2" type="ORF">B4114_1347</name>
</gene>
<organism evidence="2 3">
    <name type="scientific">Geobacillus stearothermophilus</name>
    <name type="common">Bacillus stearothermophilus</name>
    <dbReference type="NCBI Taxonomy" id="1422"/>
    <lineage>
        <taxon>Bacteria</taxon>
        <taxon>Bacillati</taxon>
        <taxon>Bacillota</taxon>
        <taxon>Bacilli</taxon>
        <taxon>Bacillales</taxon>
        <taxon>Anoxybacillaceae</taxon>
        <taxon>Geobacillus</taxon>
    </lineage>
</organism>
<dbReference type="AlphaFoldDB" id="A0A150NFB6"/>
<accession>A0A150NFB6</accession>
<evidence type="ECO:0000313" key="3">
    <source>
        <dbReference type="Proteomes" id="UP000075517"/>
    </source>
</evidence>
<comment type="caution">
    <text evidence="2">The sequence shown here is derived from an EMBL/GenBank/DDBJ whole genome shotgun (WGS) entry which is preliminary data.</text>
</comment>
<reference evidence="2 3" key="1">
    <citation type="submission" date="2016-01" db="EMBL/GenBank/DDBJ databases">
        <title>Draft Genome Sequences of Seven Thermophilic Sporeformers Isolated from Foods.</title>
        <authorList>
            <person name="Berendsen E.M."/>
            <person name="Wells-Bennik M.H."/>
            <person name="Krawcyk A.O."/>
            <person name="De Jong A."/>
            <person name="Holsappel S."/>
            <person name="Eijlander R.T."/>
            <person name="Kuipers O.P."/>
        </authorList>
    </citation>
    <scope>NUCLEOTIDE SEQUENCE [LARGE SCALE GENOMIC DNA]</scope>
    <source>
        <strain evidence="2 3">B4114</strain>
    </source>
</reference>
<evidence type="ECO:0000313" key="2">
    <source>
        <dbReference type="EMBL" id="KYD35396.1"/>
    </source>
</evidence>
<name>A0A150NFB6_GEOSE</name>
<sequence>MDGHTRVSFLTDAFIRIVCRLPKNYSSPAAEKTAGTSAQQRRPVPAESRFCPPNGTMP</sequence>
<feature type="region of interest" description="Disordered" evidence="1">
    <location>
        <begin position="26"/>
        <end position="58"/>
    </location>
</feature>